<gene>
    <name evidence="2" type="ORF">K2173_009545</name>
</gene>
<name>A0AAV8U7G1_9ROSI</name>
<protein>
    <recommendedName>
        <fullName evidence="1">F-box domain-containing protein</fullName>
    </recommendedName>
</protein>
<keyword evidence="3" id="KW-1185">Reference proteome</keyword>
<dbReference type="AlphaFoldDB" id="A0AAV8U7G1"/>
<dbReference type="Gene3D" id="3.80.10.10">
    <property type="entry name" value="Ribonuclease Inhibitor"/>
    <property type="match status" value="1"/>
</dbReference>
<dbReference type="InterPro" id="IPR032675">
    <property type="entry name" value="LRR_dom_sf"/>
</dbReference>
<dbReference type="InterPro" id="IPR055357">
    <property type="entry name" value="LRR_At1g61320_AtMIF1"/>
</dbReference>
<proteinExistence type="predicted"/>
<dbReference type="Pfam" id="PF23622">
    <property type="entry name" value="LRR_At1g61320_AtMIF1"/>
    <property type="match status" value="1"/>
</dbReference>
<dbReference type="SUPFAM" id="SSF52047">
    <property type="entry name" value="RNI-like"/>
    <property type="match status" value="1"/>
</dbReference>
<dbReference type="PROSITE" id="PS50181">
    <property type="entry name" value="FBOX"/>
    <property type="match status" value="1"/>
</dbReference>
<dbReference type="InterPro" id="IPR053772">
    <property type="entry name" value="At1g61320/At1g61330-like"/>
</dbReference>
<reference evidence="2 3" key="1">
    <citation type="submission" date="2021-09" db="EMBL/GenBank/DDBJ databases">
        <title>Genomic insights and catalytic innovation underlie evolution of tropane alkaloids biosynthesis.</title>
        <authorList>
            <person name="Wang Y.-J."/>
            <person name="Tian T."/>
            <person name="Huang J.-P."/>
            <person name="Huang S.-X."/>
        </authorList>
    </citation>
    <scope>NUCLEOTIDE SEQUENCE [LARGE SCALE GENOMIC DNA]</scope>
    <source>
        <strain evidence="2">KIB-2018</strain>
        <tissue evidence="2">Leaf</tissue>
    </source>
</reference>
<dbReference type="Proteomes" id="UP001159364">
    <property type="component" value="Linkage Group LG01"/>
</dbReference>
<evidence type="ECO:0000313" key="2">
    <source>
        <dbReference type="EMBL" id="KAJ8774114.1"/>
    </source>
</evidence>
<dbReference type="InterPro" id="IPR001810">
    <property type="entry name" value="F-box_dom"/>
</dbReference>
<evidence type="ECO:0000259" key="1">
    <source>
        <dbReference type="PROSITE" id="PS50181"/>
    </source>
</evidence>
<comment type="caution">
    <text evidence="2">The sequence shown here is derived from an EMBL/GenBank/DDBJ whole genome shotgun (WGS) entry which is preliminary data.</text>
</comment>
<evidence type="ECO:0000313" key="3">
    <source>
        <dbReference type="Proteomes" id="UP001159364"/>
    </source>
</evidence>
<organism evidence="2 3">
    <name type="scientific">Erythroxylum novogranatense</name>
    <dbReference type="NCBI Taxonomy" id="1862640"/>
    <lineage>
        <taxon>Eukaryota</taxon>
        <taxon>Viridiplantae</taxon>
        <taxon>Streptophyta</taxon>
        <taxon>Embryophyta</taxon>
        <taxon>Tracheophyta</taxon>
        <taxon>Spermatophyta</taxon>
        <taxon>Magnoliopsida</taxon>
        <taxon>eudicotyledons</taxon>
        <taxon>Gunneridae</taxon>
        <taxon>Pentapetalae</taxon>
        <taxon>rosids</taxon>
        <taxon>fabids</taxon>
        <taxon>Malpighiales</taxon>
        <taxon>Erythroxylaceae</taxon>
        <taxon>Erythroxylum</taxon>
    </lineage>
</organism>
<feature type="domain" description="F-box" evidence="1">
    <location>
        <begin position="42"/>
        <end position="94"/>
    </location>
</feature>
<dbReference type="SUPFAM" id="SSF81383">
    <property type="entry name" value="F-box domain"/>
    <property type="match status" value="1"/>
</dbReference>
<sequence length="499" mass="58129">MSASSKKPTEAAVMEFPQKRTRIPFQSYNHCRDAYRTVKTVPPTLPYLPHELLEHIFSYLPLRNARELAVLAKRFRKTWALSRNLCFERVFGRYHQLHKFIAFVNNSFESHAGPKIDRLRLNFDPSGRNELIHRWLAVAVTKGVEELDLDFYPADVPFNLPVEFIDVESLKILRLNFCQLVTYPLKFNHLSLLKTIVLRRMIINSKLIDALFSACLLLGSLDLGSCLGASRLRVFAQRQKGFRTFKVVSCKDIVEITLDSPTLRTFHYHGSVCIFKFVEISQMKDVMISATPSRGFAPALQLRNLVCHLSHVNVLTVSATVLEALSPRIADATMQEMPYCFRNLEEVQVYMEGAAFCNVYDIANFVRHCPSLNKLFIDLSEVGFEGTRYWELHQLLNFQLLRPYLPSLKYVKLTGYKLDDRFELMLAKFLIMEATNLEKLVLVTAKGVRHRIYRTQILTHRFYLRHWQASERVQIEFFDCFKDVISRRPQHSIHPKLWY</sequence>
<dbReference type="InterPro" id="IPR036047">
    <property type="entry name" value="F-box-like_dom_sf"/>
</dbReference>
<dbReference type="PANTHER" id="PTHR34145">
    <property type="entry name" value="OS02G0105600 PROTEIN"/>
    <property type="match status" value="1"/>
</dbReference>
<accession>A0AAV8U7G1</accession>
<dbReference type="PANTHER" id="PTHR34145:SF77">
    <property type="match status" value="1"/>
</dbReference>
<dbReference type="Pfam" id="PF00646">
    <property type="entry name" value="F-box"/>
    <property type="match status" value="1"/>
</dbReference>
<dbReference type="EMBL" id="JAIWQS010000001">
    <property type="protein sequence ID" value="KAJ8774114.1"/>
    <property type="molecule type" value="Genomic_DNA"/>
</dbReference>